<keyword evidence="4" id="KW-0378">Hydrolase</keyword>
<gene>
    <name evidence="11" type="primary">NUDT13</name>
    <name evidence="11" type="ORF">AOXY_G13267</name>
</gene>
<dbReference type="CDD" id="cd03429">
    <property type="entry name" value="NUDIX_NADH_pyrophosphatase_Nudt13"/>
    <property type="match status" value="1"/>
</dbReference>
<dbReference type="PROSITE" id="PS51462">
    <property type="entry name" value="NUDIX"/>
    <property type="match status" value="1"/>
</dbReference>
<dbReference type="Pfam" id="PF00293">
    <property type="entry name" value="NUDIX"/>
    <property type="match status" value="1"/>
</dbReference>
<dbReference type="InterPro" id="IPR015797">
    <property type="entry name" value="NUDIX_hydrolase-like_dom_sf"/>
</dbReference>
<dbReference type="SUPFAM" id="SSF55811">
    <property type="entry name" value="Nudix"/>
    <property type="match status" value="1"/>
</dbReference>
<dbReference type="EC" id="3.6.1.22" evidence="2"/>
<protein>
    <recommendedName>
        <fullName evidence="2">NAD(+) diphosphatase</fullName>
        <ecNumber evidence="2">3.6.1.22</ecNumber>
    </recommendedName>
</protein>
<accession>A0AAD8DCH7</accession>
<evidence type="ECO:0000256" key="3">
    <source>
        <dbReference type="ARBA" id="ARBA00022723"/>
    </source>
</evidence>
<dbReference type="Proteomes" id="UP001230051">
    <property type="component" value="Unassembled WGS sequence"/>
</dbReference>
<evidence type="ECO:0000256" key="1">
    <source>
        <dbReference type="ARBA" id="ARBA00001946"/>
    </source>
</evidence>
<dbReference type="GO" id="GO:0016787">
    <property type="term" value="F:hydrolase activity"/>
    <property type="evidence" value="ECO:0007669"/>
    <property type="project" value="UniProtKB-KW"/>
</dbReference>
<keyword evidence="12" id="KW-1185">Reference proteome</keyword>
<comment type="catalytic activity">
    <reaction evidence="7">
        <text>NADPH + H2O = reduced beta-nicotinamide D-ribonucleotide + adenosine 2',5'-bisphosphate + 2 H(+)</text>
        <dbReference type="Rhea" id="RHEA:60820"/>
        <dbReference type="ChEBI" id="CHEBI:15377"/>
        <dbReference type="ChEBI" id="CHEBI:15378"/>
        <dbReference type="ChEBI" id="CHEBI:57783"/>
        <dbReference type="ChEBI" id="CHEBI:90832"/>
        <dbReference type="ChEBI" id="CHEBI:194156"/>
    </reaction>
    <physiologicalReaction direction="left-to-right" evidence="7">
        <dbReference type="Rhea" id="RHEA:60821"/>
    </physiologicalReaction>
</comment>
<comment type="cofactor">
    <cofactor evidence="1">
        <name>Mg(2+)</name>
        <dbReference type="ChEBI" id="CHEBI:18420"/>
    </cofactor>
</comment>
<dbReference type="Pfam" id="PF09297">
    <property type="entry name" value="Zn_ribbon_NUD"/>
    <property type="match status" value="1"/>
</dbReference>
<dbReference type="AlphaFoldDB" id="A0AAD8DCH7"/>
<dbReference type="EMBL" id="JAGXEW010000011">
    <property type="protein sequence ID" value="KAK1166581.1"/>
    <property type="molecule type" value="Genomic_DNA"/>
</dbReference>
<keyword evidence="5" id="KW-0460">Magnesium</keyword>
<dbReference type="Pfam" id="PF09296">
    <property type="entry name" value="NUDIX-like"/>
    <property type="match status" value="1"/>
</dbReference>
<name>A0AAD8DCH7_ACIOX</name>
<dbReference type="InterPro" id="IPR015376">
    <property type="entry name" value="Znr_NADH_PPase"/>
</dbReference>
<reference evidence="11" key="1">
    <citation type="submission" date="2022-02" db="EMBL/GenBank/DDBJ databases">
        <title>Atlantic sturgeon de novo genome assembly.</title>
        <authorList>
            <person name="Stock M."/>
            <person name="Klopp C."/>
            <person name="Guiguen Y."/>
            <person name="Cabau C."/>
            <person name="Parinello H."/>
            <person name="Santidrian Yebra-Pimentel E."/>
            <person name="Kuhl H."/>
            <person name="Dirks R.P."/>
            <person name="Guessner J."/>
            <person name="Wuertz S."/>
            <person name="Du K."/>
            <person name="Schartl M."/>
        </authorList>
    </citation>
    <scope>NUCLEOTIDE SEQUENCE</scope>
    <source>
        <strain evidence="11">STURGEONOMICS-FGT-2020</strain>
        <tissue evidence="11">Whole blood</tissue>
    </source>
</reference>
<evidence type="ECO:0000256" key="5">
    <source>
        <dbReference type="ARBA" id="ARBA00022842"/>
    </source>
</evidence>
<dbReference type="PANTHER" id="PTHR11383">
    <property type="entry name" value="NUCLEOSIDE DIPHOSPHATE-LINKED MOIETY X MOTIF 13"/>
    <property type="match status" value="1"/>
</dbReference>
<organism evidence="11 12">
    <name type="scientific">Acipenser oxyrinchus oxyrinchus</name>
    <dbReference type="NCBI Taxonomy" id="40147"/>
    <lineage>
        <taxon>Eukaryota</taxon>
        <taxon>Metazoa</taxon>
        <taxon>Chordata</taxon>
        <taxon>Craniata</taxon>
        <taxon>Vertebrata</taxon>
        <taxon>Euteleostomi</taxon>
        <taxon>Actinopterygii</taxon>
        <taxon>Chondrostei</taxon>
        <taxon>Acipenseriformes</taxon>
        <taxon>Acipenseridae</taxon>
        <taxon>Acipenser</taxon>
    </lineage>
</organism>
<evidence type="ECO:0000259" key="10">
    <source>
        <dbReference type="PROSITE" id="PS51462"/>
    </source>
</evidence>
<proteinExistence type="predicted"/>
<dbReference type="PANTHER" id="PTHR11383:SF3">
    <property type="entry name" value="NAD(P)H PYROPHOSPHATASE NUDT13, MITOCHONDRIAL"/>
    <property type="match status" value="1"/>
</dbReference>
<dbReference type="GO" id="GO:0046872">
    <property type="term" value="F:metal ion binding"/>
    <property type="evidence" value="ECO:0007669"/>
    <property type="project" value="UniProtKB-KW"/>
</dbReference>
<keyword evidence="3" id="KW-0479">Metal-binding</keyword>
<evidence type="ECO:0000313" key="11">
    <source>
        <dbReference type="EMBL" id="KAK1166581.1"/>
    </source>
</evidence>
<evidence type="ECO:0000256" key="2">
    <source>
        <dbReference type="ARBA" id="ARBA00012381"/>
    </source>
</evidence>
<feature type="domain" description="Nudix hydrolase" evidence="10">
    <location>
        <begin position="187"/>
        <end position="314"/>
    </location>
</feature>
<comment type="catalytic activity">
    <reaction evidence="9">
        <text>NADH + H2O = reduced beta-nicotinamide D-ribonucleotide + AMP + 2 H(+)</text>
        <dbReference type="Rhea" id="RHEA:48868"/>
        <dbReference type="ChEBI" id="CHEBI:15377"/>
        <dbReference type="ChEBI" id="CHEBI:15378"/>
        <dbReference type="ChEBI" id="CHEBI:57945"/>
        <dbReference type="ChEBI" id="CHEBI:90832"/>
        <dbReference type="ChEBI" id="CHEBI:456215"/>
        <dbReference type="EC" id="3.6.1.22"/>
    </reaction>
    <physiologicalReaction direction="left-to-right" evidence="9">
        <dbReference type="Rhea" id="RHEA:48869"/>
    </physiologicalReaction>
</comment>
<evidence type="ECO:0000256" key="9">
    <source>
        <dbReference type="ARBA" id="ARBA00049264"/>
    </source>
</evidence>
<comment type="catalytic activity">
    <reaction evidence="8">
        <text>NAD(+) + H2O = beta-nicotinamide D-ribonucleotide + AMP + 2 H(+)</text>
        <dbReference type="Rhea" id="RHEA:11800"/>
        <dbReference type="ChEBI" id="CHEBI:14649"/>
        <dbReference type="ChEBI" id="CHEBI:15377"/>
        <dbReference type="ChEBI" id="CHEBI:15378"/>
        <dbReference type="ChEBI" id="CHEBI:57540"/>
        <dbReference type="ChEBI" id="CHEBI:456215"/>
        <dbReference type="EC" id="3.6.1.22"/>
    </reaction>
    <physiologicalReaction direction="left-to-right" evidence="8">
        <dbReference type="Rhea" id="RHEA:11801"/>
    </physiologicalReaction>
</comment>
<keyword evidence="6" id="KW-0520">NAD</keyword>
<evidence type="ECO:0000256" key="7">
    <source>
        <dbReference type="ARBA" id="ARBA00047501"/>
    </source>
</evidence>
<evidence type="ECO:0000256" key="4">
    <source>
        <dbReference type="ARBA" id="ARBA00022801"/>
    </source>
</evidence>
<dbReference type="Gene3D" id="3.90.79.10">
    <property type="entry name" value="Nucleoside Triphosphate Pyrophosphohydrolase"/>
    <property type="match status" value="1"/>
</dbReference>
<dbReference type="NCBIfam" id="NF001299">
    <property type="entry name" value="PRK00241.1"/>
    <property type="match status" value="1"/>
</dbReference>
<sequence length="338" mass="37955">MQRFNRVLRRTGILGSRFYSSYVSRMRYLFTLKEEDEACRKAMDSGSIYLFHKLAPLLQKAEYGGYTTPAMQASDLKGILGKLGQNKDLLQESILIGCSESHVTQFALDLGVLEKESVESQVTGKFVELRKAFFLLNGHDLPLISQSHALLRWHQTHRYCSESGQLTQRNQAGSKRVCHTNGAIYYPQMAPVVITLVSDGSRCLLARQASFAKGMYSALAGFCDVGETVEETVQREVAEEVGLEVESLWYTGSQHWPFPNSSLMVACHATVNPGQTQISVNSVELEDARWFSAGEVREALERKRPPRERAGRATPVWVPPRTAIANQLIREWANQQPK</sequence>
<dbReference type="InterPro" id="IPR015375">
    <property type="entry name" value="NADH_PPase-like_N"/>
</dbReference>
<dbReference type="PROSITE" id="PS00893">
    <property type="entry name" value="NUDIX_BOX"/>
    <property type="match status" value="1"/>
</dbReference>
<evidence type="ECO:0000256" key="8">
    <source>
        <dbReference type="ARBA" id="ARBA00049196"/>
    </source>
</evidence>
<evidence type="ECO:0000256" key="6">
    <source>
        <dbReference type="ARBA" id="ARBA00023027"/>
    </source>
</evidence>
<comment type="caution">
    <text evidence="11">The sequence shown here is derived from an EMBL/GenBank/DDBJ whole genome shotgun (WGS) entry which is preliminary data.</text>
</comment>
<evidence type="ECO:0000313" key="12">
    <source>
        <dbReference type="Proteomes" id="UP001230051"/>
    </source>
</evidence>
<dbReference type="InterPro" id="IPR020084">
    <property type="entry name" value="NUDIX_hydrolase_CS"/>
</dbReference>
<dbReference type="InterPro" id="IPR000086">
    <property type="entry name" value="NUDIX_hydrolase_dom"/>
</dbReference>
<dbReference type="InterPro" id="IPR049734">
    <property type="entry name" value="NudC-like_C"/>
</dbReference>
<dbReference type="Gene3D" id="3.90.79.20">
    <property type="match status" value="1"/>
</dbReference>